<proteinExistence type="predicted"/>
<dbReference type="EMBL" id="KN822057">
    <property type="protein sequence ID" value="KIM60949.1"/>
    <property type="molecule type" value="Genomic_DNA"/>
</dbReference>
<gene>
    <name evidence="1" type="ORF">SCLCIDRAFT_123271</name>
</gene>
<dbReference type="AlphaFoldDB" id="A0A0C3DXQ4"/>
<dbReference type="Proteomes" id="UP000053989">
    <property type="component" value="Unassembled WGS sequence"/>
</dbReference>
<sequence length="175" mass="20330">MNTWVPALTVNVQCNNNIKLLSNSRETMNVTFYIMSYQTKKQGRNFNMSAVLAKGFAYHLKRTSYNESLRDQQRLLLFRLVNMINLEQELAAPMVMSYLMGWGDTYRSHWYTPIYCSSFVSRLLQAFPSLARRGDITKDTEANWNERYDSDMNKSTIDAEMPGPLIVPQTVETMQ</sequence>
<keyword evidence="2" id="KW-1185">Reference proteome</keyword>
<dbReference type="OrthoDB" id="3054702at2759"/>
<dbReference type="InParanoid" id="A0A0C3DXQ4"/>
<accession>A0A0C3DXQ4</accession>
<organism evidence="1 2">
    <name type="scientific">Scleroderma citrinum Foug A</name>
    <dbReference type="NCBI Taxonomy" id="1036808"/>
    <lineage>
        <taxon>Eukaryota</taxon>
        <taxon>Fungi</taxon>
        <taxon>Dikarya</taxon>
        <taxon>Basidiomycota</taxon>
        <taxon>Agaricomycotina</taxon>
        <taxon>Agaricomycetes</taxon>
        <taxon>Agaricomycetidae</taxon>
        <taxon>Boletales</taxon>
        <taxon>Sclerodermatineae</taxon>
        <taxon>Sclerodermataceae</taxon>
        <taxon>Scleroderma</taxon>
    </lineage>
</organism>
<name>A0A0C3DXQ4_9AGAM</name>
<evidence type="ECO:0000313" key="1">
    <source>
        <dbReference type="EMBL" id="KIM60949.1"/>
    </source>
</evidence>
<dbReference type="STRING" id="1036808.A0A0C3DXQ4"/>
<protein>
    <submittedName>
        <fullName evidence="1">Uncharacterized protein</fullName>
    </submittedName>
</protein>
<evidence type="ECO:0000313" key="2">
    <source>
        <dbReference type="Proteomes" id="UP000053989"/>
    </source>
</evidence>
<dbReference type="HOGENOM" id="CLU_103041_1_0_1"/>
<reference evidence="1 2" key="1">
    <citation type="submission" date="2014-04" db="EMBL/GenBank/DDBJ databases">
        <authorList>
            <consortium name="DOE Joint Genome Institute"/>
            <person name="Kuo A."/>
            <person name="Kohler A."/>
            <person name="Nagy L.G."/>
            <person name="Floudas D."/>
            <person name="Copeland A."/>
            <person name="Barry K.W."/>
            <person name="Cichocki N."/>
            <person name="Veneault-Fourrey C."/>
            <person name="LaButti K."/>
            <person name="Lindquist E.A."/>
            <person name="Lipzen A."/>
            <person name="Lundell T."/>
            <person name="Morin E."/>
            <person name="Murat C."/>
            <person name="Sun H."/>
            <person name="Tunlid A."/>
            <person name="Henrissat B."/>
            <person name="Grigoriev I.V."/>
            <person name="Hibbett D.S."/>
            <person name="Martin F."/>
            <person name="Nordberg H.P."/>
            <person name="Cantor M.N."/>
            <person name="Hua S.X."/>
        </authorList>
    </citation>
    <scope>NUCLEOTIDE SEQUENCE [LARGE SCALE GENOMIC DNA]</scope>
    <source>
        <strain evidence="1 2">Foug A</strain>
    </source>
</reference>
<reference evidence="2" key="2">
    <citation type="submission" date="2015-01" db="EMBL/GenBank/DDBJ databases">
        <title>Evolutionary Origins and Diversification of the Mycorrhizal Mutualists.</title>
        <authorList>
            <consortium name="DOE Joint Genome Institute"/>
            <consortium name="Mycorrhizal Genomics Consortium"/>
            <person name="Kohler A."/>
            <person name="Kuo A."/>
            <person name="Nagy L.G."/>
            <person name="Floudas D."/>
            <person name="Copeland A."/>
            <person name="Barry K.W."/>
            <person name="Cichocki N."/>
            <person name="Veneault-Fourrey C."/>
            <person name="LaButti K."/>
            <person name="Lindquist E.A."/>
            <person name="Lipzen A."/>
            <person name="Lundell T."/>
            <person name="Morin E."/>
            <person name="Murat C."/>
            <person name="Riley R."/>
            <person name="Ohm R."/>
            <person name="Sun H."/>
            <person name="Tunlid A."/>
            <person name="Henrissat B."/>
            <person name="Grigoriev I.V."/>
            <person name="Hibbett D.S."/>
            <person name="Martin F."/>
        </authorList>
    </citation>
    <scope>NUCLEOTIDE SEQUENCE [LARGE SCALE GENOMIC DNA]</scope>
    <source>
        <strain evidence="2">Foug A</strain>
    </source>
</reference>